<comment type="caution">
    <text evidence="1">The sequence shown here is derived from an EMBL/GenBank/DDBJ whole genome shotgun (WGS) entry which is preliminary data.</text>
</comment>
<evidence type="ECO:0000313" key="2">
    <source>
        <dbReference type="Proteomes" id="UP001428774"/>
    </source>
</evidence>
<proteinExistence type="predicted"/>
<name>A0AAW9SVI4_9RHOB</name>
<dbReference type="EMBL" id="JBDNCH010000003">
    <property type="protein sequence ID" value="MEN9062988.1"/>
    <property type="molecule type" value="Genomic_DNA"/>
</dbReference>
<sequence>MTLPGNASASSPDRTVVRLHCAPENLSPALRQSLCQQLLQGLMQVVPRAAPRLVAQDQWQPRRAGDISVRLALSAGAGRLLWQQGPDGALRTGPEVPRPAAVSPQAGTIGAFADSLAISIRPMLARSLPGRTLP</sequence>
<protein>
    <submittedName>
        <fullName evidence="1">Uncharacterized protein</fullName>
    </submittedName>
</protein>
<reference evidence="1 2" key="1">
    <citation type="submission" date="2024-05" db="EMBL/GenBank/DDBJ databases">
        <title>Genome sequence of Ponticoccus litoralis KCCM 90028.</title>
        <authorList>
            <person name="Kim J.M."/>
            <person name="Lee J.K."/>
            <person name="Choi B.J."/>
            <person name="Bayburt H."/>
            <person name="Baek J.H."/>
            <person name="Jeon C.O."/>
        </authorList>
    </citation>
    <scope>NUCLEOTIDE SEQUENCE [LARGE SCALE GENOMIC DNA]</scope>
    <source>
        <strain evidence="1 2">KCCM 90028</strain>
    </source>
</reference>
<gene>
    <name evidence="1" type="ORF">ABFB10_20430</name>
</gene>
<dbReference type="RefSeq" id="WP_347168095.1">
    <property type="nucleotide sequence ID" value="NZ_JBDNCH010000003.1"/>
</dbReference>
<organism evidence="1 2">
    <name type="scientific">Ponticoccus litoralis</name>
    <dbReference type="NCBI Taxonomy" id="422297"/>
    <lineage>
        <taxon>Bacteria</taxon>
        <taxon>Pseudomonadati</taxon>
        <taxon>Pseudomonadota</taxon>
        <taxon>Alphaproteobacteria</taxon>
        <taxon>Rhodobacterales</taxon>
        <taxon>Roseobacteraceae</taxon>
        <taxon>Ponticoccus</taxon>
    </lineage>
</organism>
<keyword evidence="2" id="KW-1185">Reference proteome</keyword>
<evidence type="ECO:0000313" key="1">
    <source>
        <dbReference type="EMBL" id="MEN9062988.1"/>
    </source>
</evidence>
<accession>A0AAW9SVI4</accession>
<dbReference type="Proteomes" id="UP001428774">
    <property type="component" value="Unassembled WGS sequence"/>
</dbReference>
<dbReference type="AlphaFoldDB" id="A0AAW9SVI4"/>